<protein>
    <recommendedName>
        <fullName evidence="5">Mutator-like transposase domain-containing protein</fullName>
    </recommendedName>
</protein>
<dbReference type="PANTHER" id="PTHR46609">
    <property type="entry name" value="EXONUCLEASE, PHAGE-TYPE/RECB, C-TERMINAL DOMAIN-CONTAINING PROTEIN"/>
    <property type="match status" value="1"/>
</dbReference>
<dbReference type="Pfam" id="PF01771">
    <property type="entry name" value="Viral_alk_exo"/>
    <property type="match status" value="1"/>
</dbReference>
<dbReference type="EMBL" id="VTPC01001185">
    <property type="protein sequence ID" value="KAF2902802.1"/>
    <property type="molecule type" value="Genomic_DNA"/>
</dbReference>
<dbReference type="GO" id="GO:0004527">
    <property type="term" value="F:exonuclease activity"/>
    <property type="evidence" value="ECO:0007669"/>
    <property type="project" value="UniProtKB-KW"/>
</dbReference>
<dbReference type="OrthoDB" id="6777946at2759"/>
<dbReference type="InterPro" id="IPR051703">
    <property type="entry name" value="NF-kappa-B_Signaling_Reg"/>
</dbReference>
<dbReference type="InterPro" id="IPR034720">
    <property type="entry name" value="Viral_alk_exo"/>
</dbReference>
<proteinExistence type="predicted"/>
<evidence type="ECO:0000256" key="1">
    <source>
        <dbReference type="ARBA" id="ARBA00022722"/>
    </source>
</evidence>
<sequence>MERKQFQKKLKNGVTSILYYHCDNCEKTITVSSHPKEAKLNFDFVWCSTAIGIGKGQAEELFSAIDMPTPSLNFTENDVGRVLEMQIQSKMKKAADEERKLAMEAGDIEEGIPFITMIVGGGWARHSYGHGFSSLSGVGLSAAVRKAMQGSGNNSATQLCEDLKYVPQHAFGTHSKCKDEYCQRREIEERNLIPLLESSSILDEIKETADNVVRKASRLTQNVTTNHAERYMSFVAKFSGEKRENYILRGAGIKEEDLTNDEFARRKEEILRQLASDDCDTVVNDTVGQHDNIKWHEARRNRITASTFGRICVRRLTTSCHFLLKSILYASQHLSAAPIIYGRLNEKKAIAKYEDKKGVKVLPCGIFI</sequence>
<dbReference type="InterPro" id="IPR049012">
    <property type="entry name" value="Mutator_transp_dom"/>
</dbReference>
<keyword evidence="3" id="KW-0378">Hydrolase</keyword>
<reference evidence="6" key="1">
    <citation type="submission" date="2019-08" db="EMBL/GenBank/DDBJ databases">
        <title>The genome of the North American firefly Photinus pyralis.</title>
        <authorList>
            <consortium name="Photinus pyralis genome working group"/>
            <person name="Fallon T.R."/>
            <person name="Sander Lower S.E."/>
            <person name="Weng J.-K."/>
        </authorList>
    </citation>
    <scope>NUCLEOTIDE SEQUENCE</scope>
    <source>
        <strain evidence="6">TRF0915ILg1</strain>
        <tissue evidence="6">Whole body</tissue>
    </source>
</reference>
<evidence type="ECO:0000256" key="4">
    <source>
        <dbReference type="ARBA" id="ARBA00022839"/>
    </source>
</evidence>
<gene>
    <name evidence="6" type="ORF">ILUMI_03385</name>
</gene>
<dbReference type="Proteomes" id="UP000801492">
    <property type="component" value="Unassembled WGS sequence"/>
</dbReference>
<keyword evidence="7" id="KW-1185">Reference proteome</keyword>
<dbReference type="GO" id="GO:0006281">
    <property type="term" value="P:DNA repair"/>
    <property type="evidence" value="ECO:0007669"/>
    <property type="project" value="UniProtKB-ARBA"/>
</dbReference>
<keyword evidence="4" id="KW-0269">Exonuclease</keyword>
<evidence type="ECO:0000313" key="6">
    <source>
        <dbReference type="EMBL" id="KAF2902802.1"/>
    </source>
</evidence>
<dbReference type="AlphaFoldDB" id="A0A8K0GID5"/>
<evidence type="ECO:0000313" key="7">
    <source>
        <dbReference type="Proteomes" id="UP000801492"/>
    </source>
</evidence>
<dbReference type="Pfam" id="PF20700">
    <property type="entry name" value="Mutator"/>
    <property type="match status" value="1"/>
</dbReference>
<dbReference type="InterPro" id="IPR011335">
    <property type="entry name" value="Restrct_endonuc-II-like"/>
</dbReference>
<evidence type="ECO:0000259" key="5">
    <source>
        <dbReference type="Pfam" id="PF20700"/>
    </source>
</evidence>
<name>A0A8K0GID5_IGNLU</name>
<keyword evidence="2" id="KW-0255">Endonuclease</keyword>
<comment type="caution">
    <text evidence="6">The sequence shown here is derived from an EMBL/GenBank/DDBJ whole genome shotgun (WGS) entry which is preliminary data.</text>
</comment>
<accession>A0A8K0GID5</accession>
<dbReference type="InterPro" id="IPR011604">
    <property type="entry name" value="PDDEXK-like_dom_sf"/>
</dbReference>
<organism evidence="6 7">
    <name type="scientific">Ignelater luminosus</name>
    <name type="common">Cucubano</name>
    <name type="synonym">Pyrophorus luminosus</name>
    <dbReference type="NCBI Taxonomy" id="2038154"/>
    <lineage>
        <taxon>Eukaryota</taxon>
        <taxon>Metazoa</taxon>
        <taxon>Ecdysozoa</taxon>
        <taxon>Arthropoda</taxon>
        <taxon>Hexapoda</taxon>
        <taxon>Insecta</taxon>
        <taxon>Pterygota</taxon>
        <taxon>Neoptera</taxon>
        <taxon>Endopterygota</taxon>
        <taxon>Coleoptera</taxon>
        <taxon>Polyphaga</taxon>
        <taxon>Elateriformia</taxon>
        <taxon>Elateroidea</taxon>
        <taxon>Elateridae</taxon>
        <taxon>Agrypninae</taxon>
        <taxon>Pyrophorini</taxon>
        <taxon>Ignelater</taxon>
    </lineage>
</organism>
<evidence type="ECO:0000256" key="2">
    <source>
        <dbReference type="ARBA" id="ARBA00022759"/>
    </source>
</evidence>
<dbReference type="SUPFAM" id="SSF52980">
    <property type="entry name" value="Restriction endonuclease-like"/>
    <property type="match status" value="1"/>
</dbReference>
<keyword evidence="1" id="KW-0540">Nuclease</keyword>
<dbReference type="Gene3D" id="3.90.320.10">
    <property type="match status" value="1"/>
</dbReference>
<dbReference type="PANTHER" id="PTHR46609:SF8">
    <property type="entry name" value="YQAJ VIRAL RECOMBINASE DOMAIN-CONTAINING PROTEIN"/>
    <property type="match status" value="1"/>
</dbReference>
<feature type="domain" description="Mutator-like transposase" evidence="5">
    <location>
        <begin position="4"/>
        <end position="144"/>
    </location>
</feature>
<dbReference type="GO" id="GO:0004519">
    <property type="term" value="F:endonuclease activity"/>
    <property type="evidence" value="ECO:0007669"/>
    <property type="project" value="UniProtKB-KW"/>
</dbReference>
<evidence type="ECO:0000256" key="3">
    <source>
        <dbReference type="ARBA" id="ARBA00022801"/>
    </source>
</evidence>